<dbReference type="AlphaFoldDB" id="A0A915PG10"/>
<evidence type="ECO:0000313" key="1">
    <source>
        <dbReference type="Proteomes" id="UP000887581"/>
    </source>
</evidence>
<reference evidence="2" key="1">
    <citation type="submission" date="2022-11" db="UniProtKB">
        <authorList>
            <consortium name="WormBaseParasite"/>
        </authorList>
    </citation>
    <scope>IDENTIFICATION</scope>
</reference>
<name>A0A915PG10_9BILA</name>
<dbReference type="Proteomes" id="UP000887581">
    <property type="component" value="Unplaced"/>
</dbReference>
<evidence type="ECO:0000313" key="2">
    <source>
        <dbReference type="WBParaSite" id="sdigi.contig15.g1455.t1"/>
    </source>
</evidence>
<sequence length="75" mass="8269">MFNYQTSIGSLTFEQMNELLTAITTEKTSGAPPAVTSDLRCFFDAVELTDFAPIVTFAQTNEQWGAFSDVLVIVK</sequence>
<proteinExistence type="predicted"/>
<protein>
    <submittedName>
        <fullName evidence="2">Uncharacterized protein</fullName>
    </submittedName>
</protein>
<accession>A0A915PG10</accession>
<organism evidence="1 2">
    <name type="scientific">Setaria digitata</name>
    <dbReference type="NCBI Taxonomy" id="48799"/>
    <lineage>
        <taxon>Eukaryota</taxon>
        <taxon>Metazoa</taxon>
        <taxon>Ecdysozoa</taxon>
        <taxon>Nematoda</taxon>
        <taxon>Chromadorea</taxon>
        <taxon>Rhabditida</taxon>
        <taxon>Spirurina</taxon>
        <taxon>Spiruromorpha</taxon>
        <taxon>Filarioidea</taxon>
        <taxon>Setariidae</taxon>
        <taxon>Setaria</taxon>
    </lineage>
</organism>
<dbReference type="WBParaSite" id="sdigi.contig15.g1455.t1">
    <property type="protein sequence ID" value="sdigi.contig15.g1455.t1"/>
    <property type="gene ID" value="sdigi.contig15.g1455"/>
</dbReference>
<keyword evidence="1" id="KW-1185">Reference proteome</keyword>